<dbReference type="InterPro" id="IPR028348">
    <property type="entry name" value="FAD-binding_protein"/>
</dbReference>
<feature type="domain" description="FAD dependent oxidoreductase" evidence="1">
    <location>
        <begin position="3"/>
        <end position="210"/>
    </location>
</feature>
<dbReference type="Pfam" id="PF21688">
    <property type="entry name" value="FAD-depend_C"/>
    <property type="match status" value="1"/>
</dbReference>
<comment type="caution">
    <text evidence="3">The sequence shown here is derived from an EMBL/GenBank/DDBJ whole genome shotgun (WGS) entry which is preliminary data.</text>
</comment>
<dbReference type="InterPro" id="IPR049516">
    <property type="entry name" value="FAD-depend_C"/>
</dbReference>
<dbReference type="PANTHER" id="PTHR43106:SF1">
    <property type="entry name" value="DEHYDROGENASE-RELATED"/>
    <property type="match status" value="1"/>
</dbReference>
<reference evidence="3" key="2">
    <citation type="submission" date="2021-09" db="EMBL/GenBank/DDBJ databases">
        <authorList>
            <person name="Gilroy R."/>
        </authorList>
    </citation>
    <scope>NUCLEOTIDE SEQUENCE</scope>
    <source>
        <strain evidence="3">ChiBcec21-2208</strain>
    </source>
</reference>
<sequence>MYDLIIVGAGPAGIFTALELLRKSNRPHKVLLVEKGKPVEKRHCPKDKTGVCVNCKPTCAITTGFSGAGAFSDGKLSLSYQVGGELPDLIGEDFAQELIDYTDKIYLEFGADPKVEGIYEGQEIKDIRKRAIQAGLQLVDCPIRHLGTEKAQQLYLNIQNHLLDAGVEMLFETECENILLEGTVCKGVRLREKNGTRDVLAKQVVIATGRRGADWLEKLCAEHNIAHKPGTVDIGVRVECRNEVMETINKVLYEGKLIGYPAPWRNKVRTFCQNPGGFVAQENYDNDLAVVNGHSFKEKKSNNTNLAILVSHNFTEPFNQPIAYAQKVGELTNMLGAGHILVQRYGDILDGKRTWAKELARANVRPTLKDAVAGDITAAMPYRAMVNIIEFIKMVDQVVPGFASPETLLYSPELKFYSNKVRMDTDLETNITGLHCLGDSSGWTRGLMMASVMGVLMGRKLMEKHGF</sequence>
<evidence type="ECO:0000313" key="3">
    <source>
        <dbReference type="EMBL" id="HJG27923.1"/>
    </source>
</evidence>
<reference evidence="3" key="1">
    <citation type="journal article" date="2021" name="PeerJ">
        <title>Extensive microbial diversity within the chicken gut microbiome revealed by metagenomics and culture.</title>
        <authorList>
            <person name="Gilroy R."/>
            <person name="Ravi A."/>
            <person name="Getino M."/>
            <person name="Pursley I."/>
            <person name="Horton D.L."/>
            <person name="Alikhan N.F."/>
            <person name="Baker D."/>
            <person name="Gharbi K."/>
            <person name="Hall N."/>
            <person name="Watson M."/>
            <person name="Adriaenssens E.M."/>
            <person name="Foster-Nyarko E."/>
            <person name="Jarju S."/>
            <person name="Secka A."/>
            <person name="Antonio M."/>
            <person name="Oren A."/>
            <person name="Chaudhuri R.R."/>
            <person name="La Ragione R."/>
            <person name="Hildebrand F."/>
            <person name="Pallen M.J."/>
        </authorList>
    </citation>
    <scope>NUCLEOTIDE SEQUENCE</scope>
    <source>
        <strain evidence="3">ChiBcec21-2208</strain>
    </source>
</reference>
<dbReference type="Pfam" id="PF01266">
    <property type="entry name" value="DAO"/>
    <property type="match status" value="1"/>
</dbReference>
<dbReference type="PRINTS" id="PR00368">
    <property type="entry name" value="FADPNR"/>
</dbReference>
<evidence type="ECO:0000313" key="4">
    <source>
        <dbReference type="Proteomes" id="UP000782880"/>
    </source>
</evidence>
<evidence type="ECO:0000259" key="2">
    <source>
        <dbReference type="Pfam" id="PF21688"/>
    </source>
</evidence>
<dbReference type="AlphaFoldDB" id="A0A921ILH4"/>
<gene>
    <name evidence="3" type="ORF">K8V20_04660</name>
</gene>
<name>A0A921ILH4_9FIRM</name>
<dbReference type="Proteomes" id="UP000782880">
    <property type="component" value="Unassembled WGS sequence"/>
</dbReference>
<feature type="domain" description="FAD-dependent protein C-terminal" evidence="2">
    <location>
        <begin position="265"/>
        <end position="413"/>
    </location>
</feature>
<organism evidence="3 4">
    <name type="scientific">Subdoligranulum variabile</name>
    <dbReference type="NCBI Taxonomy" id="214851"/>
    <lineage>
        <taxon>Bacteria</taxon>
        <taxon>Bacillati</taxon>
        <taxon>Bacillota</taxon>
        <taxon>Clostridia</taxon>
        <taxon>Eubacteriales</taxon>
        <taxon>Oscillospiraceae</taxon>
        <taxon>Subdoligranulum</taxon>
    </lineage>
</organism>
<dbReference type="InterPro" id="IPR036188">
    <property type="entry name" value="FAD/NAD-bd_sf"/>
</dbReference>
<dbReference type="PANTHER" id="PTHR43106">
    <property type="entry name" value="DEHYDROGENASE-RELATED"/>
    <property type="match status" value="1"/>
</dbReference>
<evidence type="ECO:0000259" key="1">
    <source>
        <dbReference type="Pfam" id="PF01266"/>
    </source>
</evidence>
<dbReference type="PIRSF" id="PIRSF038984">
    <property type="entry name" value="FAD_binding_protein"/>
    <property type="match status" value="1"/>
</dbReference>
<proteinExistence type="predicted"/>
<dbReference type="EMBL" id="DYVE01000119">
    <property type="protein sequence ID" value="HJG27923.1"/>
    <property type="molecule type" value="Genomic_DNA"/>
</dbReference>
<dbReference type="InterPro" id="IPR006076">
    <property type="entry name" value="FAD-dep_OxRdtase"/>
</dbReference>
<dbReference type="SUPFAM" id="SSF51905">
    <property type="entry name" value="FAD/NAD(P)-binding domain"/>
    <property type="match status" value="1"/>
</dbReference>
<accession>A0A921ILH4</accession>
<protein>
    <submittedName>
        <fullName evidence="3">FAD-dependent oxidoreductase</fullName>
    </submittedName>
</protein>
<dbReference type="Gene3D" id="3.50.50.60">
    <property type="entry name" value="FAD/NAD(P)-binding domain"/>
    <property type="match status" value="2"/>
</dbReference>